<evidence type="ECO:0000313" key="2">
    <source>
        <dbReference type="EMBL" id="CAG8542483.1"/>
    </source>
</evidence>
<evidence type="ECO:0000313" key="3">
    <source>
        <dbReference type="Proteomes" id="UP000789759"/>
    </source>
</evidence>
<accession>A0A9N9FK41</accession>
<name>A0A9N9FK41_9GLOM</name>
<gene>
    <name evidence="2" type="ORF">CPELLU_LOCUS4364</name>
</gene>
<feature type="compositionally biased region" description="Low complexity" evidence="1">
    <location>
        <begin position="28"/>
        <end position="40"/>
    </location>
</feature>
<organism evidence="2 3">
    <name type="scientific">Cetraspora pellucida</name>
    <dbReference type="NCBI Taxonomy" id="1433469"/>
    <lineage>
        <taxon>Eukaryota</taxon>
        <taxon>Fungi</taxon>
        <taxon>Fungi incertae sedis</taxon>
        <taxon>Mucoromycota</taxon>
        <taxon>Glomeromycotina</taxon>
        <taxon>Glomeromycetes</taxon>
        <taxon>Diversisporales</taxon>
        <taxon>Gigasporaceae</taxon>
        <taxon>Cetraspora</taxon>
    </lineage>
</organism>
<evidence type="ECO:0000256" key="1">
    <source>
        <dbReference type="SAM" id="MobiDB-lite"/>
    </source>
</evidence>
<dbReference type="AlphaFoldDB" id="A0A9N9FK41"/>
<protein>
    <submittedName>
        <fullName evidence="2">17124_t:CDS:1</fullName>
    </submittedName>
</protein>
<reference evidence="2" key="1">
    <citation type="submission" date="2021-06" db="EMBL/GenBank/DDBJ databases">
        <authorList>
            <person name="Kallberg Y."/>
            <person name="Tangrot J."/>
            <person name="Rosling A."/>
        </authorList>
    </citation>
    <scope>NUCLEOTIDE SEQUENCE</scope>
    <source>
        <strain evidence="2">FL966</strain>
    </source>
</reference>
<proteinExistence type="predicted"/>
<dbReference type="EMBL" id="CAJVQA010002283">
    <property type="protein sequence ID" value="CAG8542483.1"/>
    <property type="molecule type" value="Genomic_DNA"/>
</dbReference>
<feature type="region of interest" description="Disordered" evidence="1">
    <location>
        <begin position="1"/>
        <end position="40"/>
    </location>
</feature>
<keyword evidence="3" id="KW-1185">Reference proteome</keyword>
<feature type="compositionally biased region" description="Low complexity" evidence="1">
    <location>
        <begin position="1"/>
        <end position="14"/>
    </location>
</feature>
<dbReference type="Proteomes" id="UP000789759">
    <property type="component" value="Unassembled WGS sequence"/>
</dbReference>
<comment type="caution">
    <text evidence="2">The sequence shown here is derived from an EMBL/GenBank/DDBJ whole genome shotgun (WGS) entry which is preliminary data.</text>
</comment>
<sequence>MSYSPNSKPNKSNNQEQEEKLVGKGKQKATSSTSKNNKVKNSMICAMINTENNKQTDTEHVHIIHNIIDTQDNIINSTTSDDINNKLANNKSIHCQIYSQT</sequence>